<gene>
    <name evidence="2" type="ORF">CTEN210_07970</name>
</gene>
<dbReference type="AlphaFoldDB" id="A0AAD3CVS4"/>
<sequence>MPPFNKTEQIASAAIIMAILFHTVAQVTVDESNAMFLFKNSACVLSFGFFIENVLHAFIPSCQKPYVLTHFVLGWIQQLCYLILYFVEFDSFMTYWKPIFFGYYVWTMILLATRPNLFFPIFQIFYSIHHCLAFIITGVWALQPNPIWEGYMVRAAMIWLTSDIYVYSNNIYRALDPSRGKTKFFRQLQIWAFCAERIHRCAAYLQALIICKGTSTPFGWVVFGTMISIDLLDIAFQLKSIVNNRRKDNKESPTTKKENRTFSFLLNSREMSSSSSDDSTVICSSSLKNSHCINLYDIEAAEVSDDAGSSSSSTENTHRKSTCTSWVFPIKILNSSGIESMEW</sequence>
<keyword evidence="3" id="KW-1185">Reference proteome</keyword>
<name>A0AAD3CVS4_9STRA</name>
<dbReference type="EMBL" id="BLLK01000045">
    <property type="protein sequence ID" value="GFH51494.1"/>
    <property type="molecule type" value="Genomic_DNA"/>
</dbReference>
<dbReference type="Proteomes" id="UP001054902">
    <property type="component" value="Unassembled WGS sequence"/>
</dbReference>
<evidence type="ECO:0000313" key="2">
    <source>
        <dbReference type="EMBL" id="GFH51494.1"/>
    </source>
</evidence>
<reference evidence="2 3" key="1">
    <citation type="journal article" date="2021" name="Sci. Rep.">
        <title>The genome of the diatom Chaetoceros tenuissimus carries an ancient integrated fragment of an extant virus.</title>
        <authorList>
            <person name="Hongo Y."/>
            <person name="Kimura K."/>
            <person name="Takaki Y."/>
            <person name="Yoshida Y."/>
            <person name="Baba S."/>
            <person name="Kobayashi G."/>
            <person name="Nagasaki K."/>
            <person name="Hano T."/>
            <person name="Tomaru Y."/>
        </authorList>
    </citation>
    <scope>NUCLEOTIDE SEQUENCE [LARGE SCALE GENOMIC DNA]</scope>
    <source>
        <strain evidence="2 3">NIES-3715</strain>
    </source>
</reference>
<feature type="transmembrane region" description="Helical" evidence="1">
    <location>
        <begin position="124"/>
        <end position="142"/>
    </location>
</feature>
<evidence type="ECO:0000256" key="1">
    <source>
        <dbReference type="SAM" id="Phobius"/>
    </source>
</evidence>
<keyword evidence="1" id="KW-0472">Membrane</keyword>
<keyword evidence="1" id="KW-0812">Transmembrane</keyword>
<feature type="transmembrane region" description="Helical" evidence="1">
    <location>
        <begin position="218"/>
        <end position="236"/>
    </location>
</feature>
<organism evidence="2 3">
    <name type="scientific">Chaetoceros tenuissimus</name>
    <dbReference type="NCBI Taxonomy" id="426638"/>
    <lineage>
        <taxon>Eukaryota</taxon>
        <taxon>Sar</taxon>
        <taxon>Stramenopiles</taxon>
        <taxon>Ochrophyta</taxon>
        <taxon>Bacillariophyta</taxon>
        <taxon>Coscinodiscophyceae</taxon>
        <taxon>Chaetocerotophycidae</taxon>
        <taxon>Chaetocerotales</taxon>
        <taxon>Chaetocerotaceae</taxon>
        <taxon>Chaetoceros</taxon>
    </lineage>
</organism>
<evidence type="ECO:0008006" key="4">
    <source>
        <dbReference type="Google" id="ProtNLM"/>
    </source>
</evidence>
<keyword evidence="1" id="KW-1133">Transmembrane helix</keyword>
<accession>A0AAD3CVS4</accession>
<feature type="transmembrane region" description="Helical" evidence="1">
    <location>
        <begin position="67"/>
        <end position="87"/>
    </location>
</feature>
<evidence type="ECO:0000313" key="3">
    <source>
        <dbReference type="Proteomes" id="UP001054902"/>
    </source>
</evidence>
<protein>
    <recommendedName>
        <fullName evidence="4">TLC domain-containing protein</fullName>
    </recommendedName>
</protein>
<comment type="caution">
    <text evidence="2">The sequence shown here is derived from an EMBL/GenBank/DDBJ whole genome shotgun (WGS) entry which is preliminary data.</text>
</comment>
<feature type="transmembrane region" description="Helical" evidence="1">
    <location>
        <begin position="93"/>
        <end position="112"/>
    </location>
</feature>
<proteinExistence type="predicted"/>
<feature type="transmembrane region" description="Helical" evidence="1">
    <location>
        <begin position="36"/>
        <end position="55"/>
    </location>
</feature>